<dbReference type="EMBL" id="SLVJ01000025">
    <property type="protein sequence ID" value="TCM62274.1"/>
    <property type="molecule type" value="Genomic_DNA"/>
</dbReference>
<evidence type="ECO:0000313" key="2">
    <source>
        <dbReference type="Proteomes" id="UP000294963"/>
    </source>
</evidence>
<name>A0A4R1XEV8_ACICA</name>
<dbReference type="Proteomes" id="UP000294963">
    <property type="component" value="Unassembled WGS sequence"/>
</dbReference>
<organism evidence="1 2">
    <name type="scientific">Acinetobacter calcoaceticus</name>
    <dbReference type="NCBI Taxonomy" id="471"/>
    <lineage>
        <taxon>Bacteria</taxon>
        <taxon>Pseudomonadati</taxon>
        <taxon>Pseudomonadota</taxon>
        <taxon>Gammaproteobacteria</taxon>
        <taxon>Moraxellales</taxon>
        <taxon>Moraxellaceae</taxon>
        <taxon>Acinetobacter</taxon>
        <taxon>Acinetobacter calcoaceticus/baumannii complex</taxon>
    </lineage>
</organism>
<dbReference type="AlphaFoldDB" id="A0A4R1XEV8"/>
<proteinExistence type="predicted"/>
<gene>
    <name evidence="1" type="ORF">EC844_1251</name>
</gene>
<comment type="caution">
    <text evidence="1">The sequence shown here is derived from an EMBL/GenBank/DDBJ whole genome shotgun (WGS) entry which is preliminary data.</text>
</comment>
<accession>A0A4R1XEV8</accession>
<evidence type="ECO:0000313" key="1">
    <source>
        <dbReference type="EMBL" id="TCM62274.1"/>
    </source>
</evidence>
<feature type="non-terminal residue" evidence="1">
    <location>
        <position position="74"/>
    </location>
</feature>
<reference evidence="1 2" key="1">
    <citation type="submission" date="2019-03" db="EMBL/GenBank/DDBJ databases">
        <title>Genomic analyses of the natural microbiome of Caenorhabditis elegans.</title>
        <authorList>
            <person name="Samuel B."/>
        </authorList>
    </citation>
    <scope>NUCLEOTIDE SEQUENCE [LARGE SCALE GENOMIC DNA]</scope>
    <source>
        <strain evidence="1 2">JUb89</strain>
    </source>
</reference>
<protein>
    <submittedName>
        <fullName evidence="1">Uncharacterized protein</fullName>
    </submittedName>
</protein>
<keyword evidence="2" id="KW-1185">Reference proteome</keyword>
<sequence length="74" mass="8664">MNQSECNIDPYSYFDKYDNFSKESEIKDMPKTLLVHDIQDYLGGDFKTISFNGETKLQMRCETFGNEDIVRVIP</sequence>